<evidence type="ECO:0000256" key="1">
    <source>
        <dbReference type="SAM" id="MobiDB-lite"/>
    </source>
</evidence>
<feature type="region of interest" description="Disordered" evidence="1">
    <location>
        <begin position="947"/>
        <end position="981"/>
    </location>
</feature>
<sequence>MGTGVIMQMPRGNLETIHPRPFVIRVIKQLLDAGKFVEALKEMKKHRIDMNLIVDYKPEMFIANISKLMATVKDVELICILIAALTNERSMWCDGDVISDKVNRIAGLLIEEVLKLSDDRRVEMFVVLLSALLKSSPPQVERALRLIKKETDKMSTEKRDLYTRKWIHHVRFFVDEARLFNAALATYDLNLALQVAEVSNRDPKEYVPLLNELRKVEPEDYRKYRIDLFRSDWESALKHLSYLDDKWDEAVGLIREKNLYSAALIFYKESSKYKVLHCLEMSGNIDRYHSQARILEIPDEQIGRTLNKMAAKLKISGRWSEAAKALKIANASPESLIEAYAKAAEWTSAVDVAERLKDTSSVKSLLVDRAHTILKEISTRLEQLGSHTKRLEIVRGMKKERIINVKDGIETGGDLEIDRKKQSLKEGGEYEDSALLISLAAHYKWMDEVTAELMQLLPALVQVDEVALARSTQLAADGFFVDLVASRSRIWPNKLHPWDLPGPIYALYNINDAFTFPSDGGMPEVVTLEPEMIAPNLDTNRKWKLQILSDNNGPPSSATVLPLVIGCPSKPTLQRKHLFREMWSEWKRSLAFFFGMSRRPRNGNRGFHHSNRESDQWESHDSRGNSRNTQRYRDNDRGYGGKSSMYFLPRHLQEANPWYRRNSSEDEEYGMDYSFASDRCSDYSRHSGRQNPSDRYDLCDRCRFDTWPKCSCGNWNTKGKGCHDHRGRESAAQWRDKNAYRACERSYAMEREGDRYSPRYRDSESPRLTREEWRRLEREEYERQSRMADYARRSPQHESDRSFEHRSSRDDYNYDRREYNRRPRQPRPPAESRRREERRDRDFSGRGRGNERYGNNKRRGNRDSGQPHRRGNPSGFGSQRSESSPSQSGREIDESLREERFDEGGIAIQHKPVFKSCKRMANHHSGWLFNGGSLANDVRALNSRDSLPEEAQKDTDTQPRNEQSDTVVESKNSETESEGEKLVEVANTCSNSKSQMVDQLNTDVILAPKKKPASRANKERVKLLTNFWEVNVHSKIVYRYDVAVYLGTPTNDRAVDCLRGPRDDSAMIAKRKLCLNALQFALNFYRILSEGEAVIHDGASMMFSSEDLADALKEHRGVLTFDVPLLPEQLRAQIHRVDVNTLTIEITPCRDAASSFDIADLSAQKNRNWAILDRSWKQFYELLTSQDAVASGLFTQFGAGCLYSRPALENIGYGFERFSGAQKGIKFIEGRRQQLGDVVAALIIDRVRMTYLGTASNPISFVAAGISRKPIMDLKAVLPNNARTEVSMLTKFSDTKTRINPYWPAVEWRVRGRTEHFPMELLQVEPNQRVPLEKQINAKAAKRADRPESRFANITGLLEALNLHDNASRNKFLRAFGVTISYVPKTVEGFRRQAPQISYSGNRPCVIDTNKYNWREGWDTKYVEGAKLDRIIVVHSDRSVPKLVREPLEKLCRNRGVSCGAIDFVPIQYRDTMEMEEQLEKVFFQNKSSKELLHIIFIDRAENKSHEFLKLLERKYLIRTQQLTTELAYKLHKQPQSCANFVSKTNLKLGGINYEVIPETFAPTRDEIMNKMPPQKPSVVGVEGAVLNARFKWMLDLFRKNRGVWPESVVITRDGVSEGQYRMVIEDELFAIKVACEEYGNVHGRESWKPRFTVVVTTKRHNARFFVEKRGIENPKPATVVDTDVVRNDITEFYMQSHHPVQASFLLRFHGTAKPTSYQVIVDENDMTMDEVQSLMLALTFHHQISSGPVSLPEPVYQADEWAKRGKNMWSVYTDHHNPLLMEKCGEYAAPPINFEAMTHRLAFWNTKLQECRVNA</sequence>
<feature type="compositionally biased region" description="Basic and acidic residues" evidence="1">
    <location>
        <begin position="784"/>
        <end position="821"/>
    </location>
</feature>
<dbReference type="Gene3D" id="2.170.260.10">
    <property type="entry name" value="paz domain"/>
    <property type="match status" value="1"/>
</dbReference>
<dbReference type="InterPro" id="IPR012337">
    <property type="entry name" value="RNaseH-like_sf"/>
</dbReference>
<dbReference type="PROSITE" id="PS50822">
    <property type="entry name" value="PIWI"/>
    <property type="match status" value="1"/>
</dbReference>
<feature type="compositionally biased region" description="Basic and acidic residues" evidence="1">
    <location>
        <begin position="947"/>
        <end position="963"/>
    </location>
</feature>
<gene>
    <name evidence="3" type="ORF">GCK32_001347</name>
</gene>
<dbReference type="InterPro" id="IPR006849">
    <property type="entry name" value="Elp1"/>
</dbReference>
<dbReference type="SMART" id="SM00950">
    <property type="entry name" value="Piwi"/>
    <property type="match status" value="1"/>
</dbReference>
<accession>A0AAN8FXG6</accession>
<dbReference type="PANTHER" id="PTHR12747">
    <property type="entry name" value="ELONGATOR COMPLEX PROTEIN 1"/>
    <property type="match status" value="1"/>
</dbReference>
<feature type="compositionally biased region" description="Basic and acidic residues" evidence="1">
    <location>
        <begin position="830"/>
        <end position="851"/>
    </location>
</feature>
<comment type="caution">
    <text evidence="3">The sequence shown here is derived from an EMBL/GenBank/DDBJ whole genome shotgun (WGS) entry which is preliminary data.</text>
</comment>
<dbReference type="SUPFAM" id="SSF101690">
    <property type="entry name" value="PAZ domain"/>
    <property type="match status" value="1"/>
</dbReference>
<dbReference type="GO" id="GO:0000049">
    <property type="term" value="F:tRNA binding"/>
    <property type="evidence" value="ECO:0007669"/>
    <property type="project" value="TreeGrafter"/>
</dbReference>
<feature type="compositionally biased region" description="Basic and acidic residues" evidence="1">
    <location>
        <begin position="610"/>
        <end position="624"/>
    </location>
</feature>
<dbReference type="GO" id="GO:0033588">
    <property type="term" value="C:elongator holoenzyme complex"/>
    <property type="evidence" value="ECO:0007669"/>
    <property type="project" value="InterPro"/>
</dbReference>
<dbReference type="GO" id="GO:0002926">
    <property type="term" value="P:tRNA wobble base 5-methoxycarbonylmethyl-2-thiouridinylation"/>
    <property type="evidence" value="ECO:0007669"/>
    <property type="project" value="TreeGrafter"/>
</dbReference>
<protein>
    <recommendedName>
        <fullName evidence="2">Piwi domain-containing protein</fullName>
    </recommendedName>
</protein>
<dbReference type="GO" id="GO:0005829">
    <property type="term" value="C:cytosol"/>
    <property type="evidence" value="ECO:0007669"/>
    <property type="project" value="TreeGrafter"/>
</dbReference>
<evidence type="ECO:0000313" key="4">
    <source>
        <dbReference type="Proteomes" id="UP001331761"/>
    </source>
</evidence>
<dbReference type="InterPro" id="IPR036085">
    <property type="entry name" value="PAZ_dom_sf"/>
</dbReference>
<dbReference type="Gene3D" id="3.30.420.10">
    <property type="entry name" value="Ribonuclease H-like superfamily/Ribonuclease H"/>
    <property type="match status" value="1"/>
</dbReference>
<feature type="region of interest" description="Disordered" evidence="1">
    <location>
        <begin position="603"/>
        <end position="640"/>
    </location>
</feature>
<organism evidence="3 4">
    <name type="scientific">Trichostrongylus colubriformis</name>
    <name type="common">Black scour worm</name>
    <dbReference type="NCBI Taxonomy" id="6319"/>
    <lineage>
        <taxon>Eukaryota</taxon>
        <taxon>Metazoa</taxon>
        <taxon>Ecdysozoa</taxon>
        <taxon>Nematoda</taxon>
        <taxon>Chromadorea</taxon>
        <taxon>Rhabditida</taxon>
        <taxon>Rhabditina</taxon>
        <taxon>Rhabditomorpha</taxon>
        <taxon>Strongyloidea</taxon>
        <taxon>Trichostrongylidae</taxon>
        <taxon>Trichostrongylus</taxon>
    </lineage>
</organism>
<dbReference type="InterPro" id="IPR056167">
    <property type="entry name" value="A-sol_ELP1"/>
</dbReference>
<feature type="region of interest" description="Disordered" evidence="1">
    <location>
        <begin position="784"/>
        <end position="904"/>
    </location>
</feature>
<evidence type="ECO:0000313" key="3">
    <source>
        <dbReference type="EMBL" id="KAK5983142.1"/>
    </source>
</evidence>
<feature type="compositionally biased region" description="Basic and acidic residues" evidence="1">
    <location>
        <begin position="971"/>
        <end position="981"/>
    </location>
</feature>
<dbReference type="InterPro" id="IPR003165">
    <property type="entry name" value="Piwi"/>
</dbReference>
<dbReference type="Pfam" id="PF23925">
    <property type="entry name" value="A-sol_ELP1"/>
    <property type="match status" value="1"/>
</dbReference>
<dbReference type="Pfam" id="PF02171">
    <property type="entry name" value="Piwi"/>
    <property type="match status" value="1"/>
</dbReference>
<feature type="compositionally biased region" description="Basic and acidic residues" evidence="1">
    <location>
        <begin position="890"/>
        <end position="903"/>
    </location>
</feature>
<reference evidence="3 4" key="1">
    <citation type="submission" date="2019-10" db="EMBL/GenBank/DDBJ databases">
        <title>Assembly and Annotation for the nematode Trichostrongylus colubriformis.</title>
        <authorList>
            <person name="Martin J."/>
        </authorList>
    </citation>
    <scope>NUCLEOTIDE SEQUENCE [LARGE SCALE GENOMIC DNA]</scope>
    <source>
        <strain evidence="3">G859</strain>
        <tissue evidence="3">Whole worm</tissue>
    </source>
</reference>
<dbReference type="InterPro" id="IPR036397">
    <property type="entry name" value="RNaseH_sf"/>
</dbReference>
<name>A0AAN8FXG6_TRICO</name>
<dbReference type="Proteomes" id="UP001331761">
    <property type="component" value="Unassembled WGS sequence"/>
</dbReference>
<feature type="domain" description="Piwi" evidence="2">
    <location>
        <begin position="1595"/>
        <end position="1771"/>
    </location>
</feature>
<keyword evidence="4" id="KW-1185">Reference proteome</keyword>
<evidence type="ECO:0000259" key="2">
    <source>
        <dbReference type="PROSITE" id="PS50822"/>
    </source>
</evidence>
<proteinExistence type="predicted"/>
<dbReference type="EMBL" id="WIXE01004322">
    <property type="protein sequence ID" value="KAK5983142.1"/>
    <property type="molecule type" value="Genomic_DNA"/>
</dbReference>
<dbReference type="SUPFAM" id="SSF53098">
    <property type="entry name" value="Ribonuclease H-like"/>
    <property type="match status" value="1"/>
</dbReference>
<dbReference type="PANTHER" id="PTHR12747:SF0">
    <property type="entry name" value="ELONGATOR COMPLEX PROTEIN 1"/>
    <property type="match status" value="1"/>
</dbReference>
<feature type="compositionally biased region" description="Low complexity" evidence="1">
    <location>
        <begin position="873"/>
        <end position="889"/>
    </location>
</feature>